<protein>
    <submittedName>
        <fullName evidence="10">Polysialic acid transport protein KpsM</fullName>
    </submittedName>
</protein>
<feature type="transmembrane region" description="Helical" evidence="8">
    <location>
        <begin position="41"/>
        <end position="64"/>
    </location>
</feature>
<dbReference type="AlphaFoldDB" id="A0A166DZZ9"/>
<accession>A0A166DZZ9</accession>
<evidence type="ECO:0000256" key="2">
    <source>
        <dbReference type="ARBA" id="ARBA00022448"/>
    </source>
</evidence>
<keyword evidence="6 8" id="KW-1133">Transmembrane helix</keyword>
<dbReference type="PRINTS" id="PR00164">
    <property type="entry name" value="ABC2TRNSPORT"/>
</dbReference>
<gene>
    <name evidence="10" type="primary">kpsM</name>
    <name evidence="10" type="ORF">MBCUT_09960</name>
</gene>
<evidence type="ECO:0000313" key="10">
    <source>
        <dbReference type="EMBL" id="KZX16130.1"/>
    </source>
</evidence>
<comment type="subcellular location">
    <subcellularLocation>
        <location evidence="1">Cell inner membrane</location>
        <topology evidence="1">Multi-pass membrane protein</topology>
    </subcellularLocation>
</comment>
<evidence type="ECO:0000256" key="6">
    <source>
        <dbReference type="ARBA" id="ARBA00022989"/>
    </source>
</evidence>
<comment type="caution">
    <text evidence="10">The sequence shown here is derived from an EMBL/GenBank/DDBJ whole genome shotgun (WGS) entry which is preliminary data.</text>
</comment>
<dbReference type="Pfam" id="PF01061">
    <property type="entry name" value="ABC2_membrane"/>
    <property type="match status" value="1"/>
</dbReference>
<dbReference type="InterPro" id="IPR047817">
    <property type="entry name" value="ABC2_TM_bact-type"/>
</dbReference>
<organism evidence="10 11">
    <name type="scientific">Methanobrevibacter cuticularis</name>
    <dbReference type="NCBI Taxonomy" id="47311"/>
    <lineage>
        <taxon>Archaea</taxon>
        <taxon>Methanobacteriati</taxon>
        <taxon>Methanobacteriota</taxon>
        <taxon>Methanomada group</taxon>
        <taxon>Methanobacteria</taxon>
        <taxon>Methanobacteriales</taxon>
        <taxon>Methanobacteriaceae</taxon>
        <taxon>Methanobrevibacter</taxon>
    </lineage>
</organism>
<keyword evidence="11" id="KW-1185">Reference proteome</keyword>
<feature type="transmembrane region" description="Helical" evidence="8">
    <location>
        <begin position="109"/>
        <end position="136"/>
    </location>
</feature>
<dbReference type="GO" id="GO:0015920">
    <property type="term" value="P:lipopolysaccharide transport"/>
    <property type="evidence" value="ECO:0007669"/>
    <property type="project" value="TreeGrafter"/>
</dbReference>
<name>A0A166DZZ9_9EURY</name>
<dbReference type="RefSeq" id="WP_067259596.1">
    <property type="nucleotide sequence ID" value="NZ_LWMW01000098.1"/>
</dbReference>
<feature type="domain" description="ABC transmembrane type-2" evidence="9">
    <location>
        <begin position="39"/>
        <end position="256"/>
    </location>
</feature>
<evidence type="ECO:0000313" key="11">
    <source>
        <dbReference type="Proteomes" id="UP000077275"/>
    </source>
</evidence>
<evidence type="ECO:0000256" key="7">
    <source>
        <dbReference type="ARBA" id="ARBA00023136"/>
    </source>
</evidence>
<dbReference type="PANTHER" id="PTHR30413">
    <property type="entry name" value="INNER MEMBRANE TRANSPORT PERMEASE"/>
    <property type="match status" value="1"/>
</dbReference>
<dbReference type="InterPro" id="IPR000412">
    <property type="entry name" value="ABC_2_transport"/>
</dbReference>
<feature type="transmembrane region" description="Helical" evidence="8">
    <location>
        <begin position="148"/>
        <end position="172"/>
    </location>
</feature>
<evidence type="ECO:0000256" key="4">
    <source>
        <dbReference type="ARBA" id="ARBA00022519"/>
    </source>
</evidence>
<dbReference type="PROSITE" id="PS51012">
    <property type="entry name" value="ABC_TM2"/>
    <property type="match status" value="1"/>
</dbReference>
<keyword evidence="5 8" id="KW-0812">Transmembrane</keyword>
<dbReference type="PATRIC" id="fig|47311.3.peg.1099"/>
<proteinExistence type="predicted"/>
<dbReference type="Proteomes" id="UP000077275">
    <property type="component" value="Unassembled WGS sequence"/>
</dbReference>
<dbReference type="GO" id="GO:0140359">
    <property type="term" value="F:ABC-type transporter activity"/>
    <property type="evidence" value="ECO:0007669"/>
    <property type="project" value="InterPro"/>
</dbReference>
<keyword evidence="7 8" id="KW-0472">Membrane</keyword>
<dbReference type="EMBL" id="LWMW01000098">
    <property type="protein sequence ID" value="KZX16130.1"/>
    <property type="molecule type" value="Genomic_DNA"/>
</dbReference>
<dbReference type="GO" id="GO:0043190">
    <property type="term" value="C:ATP-binding cassette (ABC) transporter complex"/>
    <property type="evidence" value="ECO:0007669"/>
    <property type="project" value="InterPro"/>
</dbReference>
<sequence length="264" mass="30745">MSFEFITNNRFLLNFKKYKYLLYELIKKNIKLTYRRSSLGLFWTFLSPLLYTIVLTIIFSTFFKRSIENYPVYLLCGRLLFDFFSNGTKTAMRSLKSAGIIKRIYVPKYIFPLANVIGNYVMFLVSLSVLVLLVIVTGLNLTWNGFFVIIPFILIFLLTLGVGLVLATVVIFVRDVQHLWGVFTTLLMWGSAIFYPVTTVPEKYRFLFDINPVFNAIDMVRNSLMYGIPPTSFQILYVFGFSMVFLIAGVILLYKYQDKFILYI</sequence>
<evidence type="ECO:0000256" key="5">
    <source>
        <dbReference type="ARBA" id="ARBA00022692"/>
    </source>
</evidence>
<dbReference type="PIRSF" id="PIRSF006648">
    <property type="entry name" value="DrrB"/>
    <property type="match status" value="1"/>
</dbReference>
<feature type="transmembrane region" description="Helical" evidence="8">
    <location>
        <begin position="235"/>
        <end position="254"/>
    </location>
</feature>
<feature type="transmembrane region" description="Helical" evidence="8">
    <location>
        <begin position="179"/>
        <end position="197"/>
    </location>
</feature>
<dbReference type="STRING" id="47311.MBCUT_09960"/>
<evidence type="ECO:0000256" key="8">
    <source>
        <dbReference type="SAM" id="Phobius"/>
    </source>
</evidence>
<reference evidence="10 11" key="1">
    <citation type="submission" date="2016-04" db="EMBL/GenBank/DDBJ databases">
        <title>Genome sequence of Methanobrevibacter cuticularis DSM 11139.</title>
        <authorList>
            <person name="Poehlein A."/>
            <person name="Seedorf H."/>
            <person name="Daniel R."/>
        </authorList>
    </citation>
    <scope>NUCLEOTIDE SEQUENCE [LARGE SCALE GENOMIC DNA]</scope>
    <source>
        <strain evidence="10 11">DSM 11139</strain>
    </source>
</reference>
<keyword evidence="2" id="KW-0813">Transport</keyword>
<evidence type="ECO:0000256" key="3">
    <source>
        <dbReference type="ARBA" id="ARBA00022475"/>
    </source>
</evidence>
<evidence type="ECO:0000259" key="9">
    <source>
        <dbReference type="PROSITE" id="PS51012"/>
    </source>
</evidence>
<evidence type="ECO:0000256" key="1">
    <source>
        <dbReference type="ARBA" id="ARBA00004429"/>
    </source>
</evidence>
<dbReference type="InterPro" id="IPR013525">
    <property type="entry name" value="ABC2_TM"/>
</dbReference>
<keyword evidence="3" id="KW-1003">Cell membrane</keyword>
<dbReference type="OrthoDB" id="74139at2157"/>
<keyword evidence="4" id="KW-0997">Cell inner membrane</keyword>
<dbReference type="PANTHER" id="PTHR30413:SF8">
    <property type="entry name" value="TRANSPORT PERMEASE PROTEIN"/>
    <property type="match status" value="1"/>
</dbReference>